<keyword evidence="4" id="KW-1185">Reference proteome</keyword>
<feature type="domain" description="HTH cro/C1-type" evidence="2">
    <location>
        <begin position="10"/>
        <end position="65"/>
    </location>
</feature>
<dbReference type="Pfam" id="PF13560">
    <property type="entry name" value="HTH_31"/>
    <property type="match status" value="1"/>
</dbReference>
<protein>
    <submittedName>
        <fullName evidence="3">Transcriptional regulator, contains XRE-family HTH domain</fullName>
    </submittedName>
</protein>
<evidence type="ECO:0000259" key="2">
    <source>
        <dbReference type="PROSITE" id="PS50943"/>
    </source>
</evidence>
<dbReference type="SMART" id="SM00530">
    <property type="entry name" value="HTH_XRE"/>
    <property type="match status" value="1"/>
</dbReference>
<sequence length="121" mass="13873">MDSANFGNYLRTLRKRNDLTINQLEELTGISNAYISQIETGKRGVPSSEILKKLCLPLKVSHQPLMIEAGYLKEPTTFPEHVDLGKLLLQQNNIFFRGIQINAKQRKILLDILEQFTDNEM</sequence>
<keyword evidence="1" id="KW-0238">DNA-binding</keyword>
<dbReference type="GO" id="GO:0003677">
    <property type="term" value="F:DNA binding"/>
    <property type="evidence" value="ECO:0007669"/>
    <property type="project" value="UniProtKB-KW"/>
</dbReference>
<dbReference type="RefSeq" id="WP_175480458.1">
    <property type="nucleotide sequence ID" value="NZ_FOGL01000013.1"/>
</dbReference>
<gene>
    <name evidence="3" type="ORF">SAMN04487944_11314</name>
</gene>
<dbReference type="STRING" id="531814.SAMN04487944_11314"/>
<dbReference type="SUPFAM" id="SSF47413">
    <property type="entry name" value="lambda repressor-like DNA-binding domains"/>
    <property type="match status" value="1"/>
</dbReference>
<proteinExistence type="predicted"/>
<dbReference type="GO" id="GO:0005829">
    <property type="term" value="C:cytosol"/>
    <property type="evidence" value="ECO:0007669"/>
    <property type="project" value="TreeGrafter"/>
</dbReference>
<evidence type="ECO:0000256" key="1">
    <source>
        <dbReference type="ARBA" id="ARBA00023125"/>
    </source>
</evidence>
<dbReference type="PROSITE" id="PS50943">
    <property type="entry name" value="HTH_CROC1"/>
    <property type="match status" value="1"/>
</dbReference>
<dbReference type="InterPro" id="IPR050807">
    <property type="entry name" value="TransReg_Diox_bact_type"/>
</dbReference>
<dbReference type="PANTHER" id="PTHR46797">
    <property type="entry name" value="HTH-TYPE TRANSCRIPTIONAL REGULATOR"/>
    <property type="match status" value="1"/>
</dbReference>
<dbReference type="InterPro" id="IPR010982">
    <property type="entry name" value="Lambda_DNA-bd_dom_sf"/>
</dbReference>
<accession>A0A1H9T750</accession>
<dbReference type="Proteomes" id="UP000199687">
    <property type="component" value="Unassembled WGS sequence"/>
</dbReference>
<name>A0A1H9T750_9BACI</name>
<dbReference type="EMBL" id="FOGL01000013">
    <property type="protein sequence ID" value="SER92956.1"/>
    <property type="molecule type" value="Genomic_DNA"/>
</dbReference>
<dbReference type="Gene3D" id="1.10.260.40">
    <property type="entry name" value="lambda repressor-like DNA-binding domains"/>
    <property type="match status" value="1"/>
</dbReference>
<dbReference type="PANTHER" id="PTHR46797:SF1">
    <property type="entry name" value="METHYLPHOSPHONATE SYNTHASE"/>
    <property type="match status" value="1"/>
</dbReference>
<dbReference type="InterPro" id="IPR001387">
    <property type="entry name" value="Cro/C1-type_HTH"/>
</dbReference>
<evidence type="ECO:0000313" key="3">
    <source>
        <dbReference type="EMBL" id="SER92956.1"/>
    </source>
</evidence>
<dbReference type="AlphaFoldDB" id="A0A1H9T750"/>
<dbReference type="GO" id="GO:0003700">
    <property type="term" value="F:DNA-binding transcription factor activity"/>
    <property type="evidence" value="ECO:0007669"/>
    <property type="project" value="TreeGrafter"/>
</dbReference>
<reference evidence="3 4" key="1">
    <citation type="submission" date="2016-10" db="EMBL/GenBank/DDBJ databases">
        <authorList>
            <person name="de Groot N.N."/>
        </authorList>
    </citation>
    <scope>NUCLEOTIDE SEQUENCE [LARGE SCALE GENOMIC DNA]</scope>
    <source>
        <strain evidence="3 4">CGMCC 1.7727</strain>
    </source>
</reference>
<evidence type="ECO:0000313" key="4">
    <source>
        <dbReference type="Proteomes" id="UP000199687"/>
    </source>
</evidence>
<dbReference type="CDD" id="cd00093">
    <property type="entry name" value="HTH_XRE"/>
    <property type="match status" value="1"/>
</dbReference>
<organism evidence="3 4">
    <name type="scientific">Gracilibacillus ureilyticus</name>
    <dbReference type="NCBI Taxonomy" id="531814"/>
    <lineage>
        <taxon>Bacteria</taxon>
        <taxon>Bacillati</taxon>
        <taxon>Bacillota</taxon>
        <taxon>Bacilli</taxon>
        <taxon>Bacillales</taxon>
        <taxon>Bacillaceae</taxon>
        <taxon>Gracilibacillus</taxon>
    </lineage>
</organism>